<feature type="transmembrane region" description="Helical" evidence="7">
    <location>
        <begin position="40"/>
        <end position="61"/>
    </location>
</feature>
<keyword evidence="6 7" id="KW-0131">Cell cycle</keyword>
<dbReference type="InterPro" id="IPR011922">
    <property type="entry name" value="Cell_div_FtsL"/>
</dbReference>
<accession>A0ABQ5JLI4</accession>
<keyword evidence="4 7" id="KW-1133">Transmembrane helix</keyword>
<dbReference type="Proteomes" id="UP001055149">
    <property type="component" value="Unassembled WGS sequence"/>
</dbReference>
<protein>
    <recommendedName>
        <fullName evidence="7 8">Cell division protein FtsL</fullName>
    </recommendedName>
</protein>
<dbReference type="GO" id="GO:0051301">
    <property type="term" value="P:cell division"/>
    <property type="evidence" value="ECO:0007669"/>
    <property type="project" value="UniProtKB-KW"/>
</dbReference>
<evidence type="ECO:0000256" key="2">
    <source>
        <dbReference type="ARBA" id="ARBA00022618"/>
    </source>
</evidence>
<evidence type="ECO:0000313" key="11">
    <source>
        <dbReference type="Proteomes" id="UP001055149"/>
    </source>
</evidence>
<evidence type="ECO:0000256" key="8">
    <source>
        <dbReference type="NCBIfam" id="TIGR02209"/>
    </source>
</evidence>
<proteinExistence type="inferred from homology"/>
<comment type="function">
    <text evidence="7">Essential cell division protein.</text>
</comment>
<reference evidence="10" key="1">
    <citation type="journal article" date="2022" name="Int. J. Syst. Evol. Microbiol.">
        <title>A novel species of lactic acid bacteria, Ligilactobacillus pabuli sp. nov., isolated from alfalfa silage.</title>
        <authorList>
            <person name="Tohno M."/>
            <person name="Tanizawa Y."/>
            <person name="Sawada H."/>
            <person name="Sakamoto M."/>
            <person name="Ohkuma M."/>
            <person name="Kobayashi H."/>
        </authorList>
    </citation>
    <scope>NUCLEOTIDE SEQUENCE</scope>
    <source>
        <strain evidence="10">AF129</strain>
    </source>
</reference>
<dbReference type="NCBIfam" id="TIGR02209">
    <property type="entry name" value="ftsL_broad"/>
    <property type="match status" value="1"/>
</dbReference>
<organism evidence="10 11">
    <name type="scientific">Ligilactobacillus pabuli</name>
    <dbReference type="NCBI Taxonomy" id="2886039"/>
    <lineage>
        <taxon>Bacteria</taxon>
        <taxon>Bacillati</taxon>
        <taxon>Bacillota</taxon>
        <taxon>Bacilli</taxon>
        <taxon>Lactobacillales</taxon>
        <taxon>Lactobacillaceae</taxon>
        <taxon>Ligilactobacillus</taxon>
    </lineage>
</organism>
<comment type="similarity">
    <text evidence="7">Belongs to the FtsL family.</text>
</comment>
<evidence type="ECO:0000256" key="1">
    <source>
        <dbReference type="ARBA" id="ARBA00022475"/>
    </source>
</evidence>
<feature type="region of interest" description="Disordered" evidence="9">
    <location>
        <begin position="1"/>
        <end position="30"/>
    </location>
</feature>
<evidence type="ECO:0000256" key="4">
    <source>
        <dbReference type="ARBA" id="ARBA00022989"/>
    </source>
</evidence>
<comment type="subcellular location">
    <subcellularLocation>
        <location evidence="7">Cell membrane</location>
        <topology evidence="7">Single-pass type II membrane protein</topology>
    </subcellularLocation>
    <text evidence="7">Localizes to the division septum where it forms a ring structure.</text>
</comment>
<evidence type="ECO:0000256" key="5">
    <source>
        <dbReference type="ARBA" id="ARBA00023136"/>
    </source>
</evidence>
<keyword evidence="2 7" id="KW-0132">Cell division</keyword>
<gene>
    <name evidence="7 10" type="primary">ftsL</name>
    <name evidence="10" type="ORF">LPAF129_16150</name>
</gene>
<evidence type="ECO:0000256" key="6">
    <source>
        <dbReference type="ARBA" id="ARBA00023306"/>
    </source>
</evidence>
<dbReference type="RefSeq" id="WP_244055846.1">
    <property type="nucleotide sequence ID" value="NZ_BQXH01000015.1"/>
</dbReference>
<keyword evidence="1 7" id="KW-1003">Cell membrane</keyword>
<evidence type="ECO:0000256" key="9">
    <source>
        <dbReference type="SAM" id="MobiDB-lite"/>
    </source>
</evidence>
<keyword evidence="3 7" id="KW-0812">Transmembrane</keyword>
<keyword evidence="11" id="KW-1185">Reference proteome</keyword>
<dbReference type="HAMAP" id="MF_00910">
    <property type="entry name" value="FtsL"/>
    <property type="match status" value="1"/>
</dbReference>
<dbReference type="EMBL" id="BQXH01000015">
    <property type="protein sequence ID" value="GKS81929.1"/>
    <property type="molecule type" value="Genomic_DNA"/>
</dbReference>
<evidence type="ECO:0000313" key="10">
    <source>
        <dbReference type="EMBL" id="GKS81929.1"/>
    </source>
</evidence>
<keyword evidence="5 7" id="KW-0472">Membrane</keyword>
<comment type="caution">
    <text evidence="10">The sequence shown here is derived from an EMBL/GenBank/DDBJ whole genome shotgun (WGS) entry which is preliminary data.</text>
</comment>
<evidence type="ECO:0000256" key="7">
    <source>
        <dbReference type="HAMAP-Rule" id="MF_00910"/>
    </source>
</evidence>
<sequence length="121" mass="13381">MAQSTARQIFTEPASPEVHKTREKAERQSKQATYLKTEKIMVVLIAAWISVLACFVIASTINLNSAQVELQKVNTSITAIQSKNANTKQEVGELTSRSRLDAFAKKAGLSMKEQNTRNVSK</sequence>
<evidence type="ECO:0000256" key="3">
    <source>
        <dbReference type="ARBA" id="ARBA00022692"/>
    </source>
</evidence>
<feature type="compositionally biased region" description="Basic and acidic residues" evidence="9">
    <location>
        <begin position="17"/>
        <end position="29"/>
    </location>
</feature>
<name>A0ABQ5JLI4_9LACO</name>